<feature type="transmembrane region" description="Helical" evidence="7">
    <location>
        <begin position="66"/>
        <end position="83"/>
    </location>
</feature>
<comment type="caution">
    <text evidence="9">The sequence shown here is derived from an EMBL/GenBank/DDBJ whole genome shotgun (WGS) entry which is preliminary data.</text>
</comment>
<dbReference type="AlphaFoldDB" id="A0A1Y2L3D3"/>
<keyword evidence="10" id="KW-1185">Reference proteome</keyword>
<dbReference type="Proteomes" id="UP000193391">
    <property type="component" value="Unassembled WGS sequence"/>
</dbReference>
<proteinExistence type="inferred from homology"/>
<dbReference type="PANTHER" id="PTHR30506:SF3">
    <property type="entry name" value="UPF0126 INNER MEMBRANE PROTEIN YADS-RELATED"/>
    <property type="match status" value="1"/>
</dbReference>
<evidence type="ECO:0000313" key="10">
    <source>
        <dbReference type="Proteomes" id="UP000193391"/>
    </source>
</evidence>
<dbReference type="Pfam" id="PF03458">
    <property type="entry name" value="Gly_transporter"/>
    <property type="match status" value="2"/>
</dbReference>
<evidence type="ECO:0000256" key="6">
    <source>
        <dbReference type="ARBA" id="ARBA00023136"/>
    </source>
</evidence>
<dbReference type="EMBL" id="JFKA01000002">
    <property type="protein sequence ID" value="OSQ39332.1"/>
    <property type="molecule type" value="Genomic_DNA"/>
</dbReference>
<gene>
    <name evidence="9" type="ORF">TMES_04375</name>
</gene>
<feature type="transmembrane region" description="Helical" evidence="7">
    <location>
        <begin position="90"/>
        <end position="111"/>
    </location>
</feature>
<name>A0A1Y2L3D3_9PROT</name>
<feature type="transmembrane region" description="Helical" evidence="7">
    <location>
        <begin position="177"/>
        <end position="196"/>
    </location>
</feature>
<feature type="transmembrane region" description="Helical" evidence="7">
    <location>
        <begin position="152"/>
        <end position="171"/>
    </location>
</feature>
<feature type="transmembrane region" description="Helical" evidence="7">
    <location>
        <begin position="117"/>
        <end position="140"/>
    </location>
</feature>
<evidence type="ECO:0000256" key="5">
    <source>
        <dbReference type="ARBA" id="ARBA00022989"/>
    </source>
</evidence>
<sequence>MTMTDMTYWLELTGVAVFAVTGALEASRRQMDIVGFVLIATFTGIGGGTVRDVITGETPVFWIRDPAWIITCIASAVVVYFTAHLLERRYVALIWLDALGLAMFGVTGAAIGLNLHLSPLVAIILGMISATFGGMVRDVVCNELPLILRPEIYITSALLGATIYTVGTAMLELPKQPVALAAFLCAFALRAAAIKYRLSFPVYRARPGREY</sequence>
<evidence type="ECO:0000256" key="1">
    <source>
        <dbReference type="ARBA" id="ARBA00004651"/>
    </source>
</evidence>
<organism evidence="9 10">
    <name type="scientific">Thalassospira mesophila</name>
    <dbReference type="NCBI Taxonomy" id="1293891"/>
    <lineage>
        <taxon>Bacteria</taxon>
        <taxon>Pseudomonadati</taxon>
        <taxon>Pseudomonadota</taxon>
        <taxon>Alphaproteobacteria</taxon>
        <taxon>Rhodospirillales</taxon>
        <taxon>Thalassospiraceae</taxon>
        <taxon>Thalassospira</taxon>
    </lineage>
</organism>
<dbReference type="InterPro" id="IPR005115">
    <property type="entry name" value="Gly_transporter"/>
</dbReference>
<evidence type="ECO:0000313" key="9">
    <source>
        <dbReference type="EMBL" id="OSQ39332.1"/>
    </source>
</evidence>
<comment type="similarity">
    <text evidence="2">Belongs to the UPF0126 family.</text>
</comment>
<feature type="transmembrane region" description="Helical" evidence="7">
    <location>
        <begin position="33"/>
        <end position="54"/>
    </location>
</feature>
<dbReference type="PANTHER" id="PTHR30506">
    <property type="entry name" value="INNER MEMBRANE PROTEIN"/>
    <property type="match status" value="1"/>
</dbReference>
<evidence type="ECO:0000256" key="4">
    <source>
        <dbReference type="ARBA" id="ARBA00022692"/>
    </source>
</evidence>
<accession>A0A1Y2L3D3</accession>
<evidence type="ECO:0000256" key="2">
    <source>
        <dbReference type="ARBA" id="ARBA00008193"/>
    </source>
</evidence>
<dbReference type="GO" id="GO:0005886">
    <property type="term" value="C:plasma membrane"/>
    <property type="evidence" value="ECO:0007669"/>
    <property type="project" value="UniProtKB-SubCell"/>
</dbReference>
<keyword evidence="6 7" id="KW-0472">Membrane</keyword>
<dbReference type="OrthoDB" id="9791874at2"/>
<protein>
    <submittedName>
        <fullName evidence="9">Membrane protein</fullName>
    </submittedName>
</protein>
<feature type="domain" description="Glycine transporter" evidence="8">
    <location>
        <begin position="8"/>
        <end position="83"/>
    </location>
</feature>
<evidence type="ECO:0000256" key="3">
    <source>
        <dbReference type="ARBA" id="ARBA00022475"/>
    </source>
</evidence>
<feature type="domain" description="Glycine transporter" evidence="8">
    <location>
        <begin position="95"/>
        <end position="166"/>
    </location>
</feature>
<keyword evidence="4 7" id="KW-0812">Transmembrane</keyword>
<evidence type="ECO:0000256" key="7">
    <source>
        <dbReference type="SAM" id="Phobius"/>
    </source>
</evidence>
<evidence type="ECO:0000259" key="8">
    <source>
        <dbReference type="Pfam" id="PF03458"/>
    </source>
</evidence>
<comment type="subcellular location">
    <subcellularLocation>
        <location evidence="1">Cell membrane</location>
        <topology evidence="1">Multi-pass membrane protein</topology>
    </subcellularLocation>
</comment>
<keyword evidence="5 7" id="KW-1133">Transmembrane helix</keyword>
<keyword evidence="3" id="KW-1003">Cell membrane</keyword>
<reference evidence="9 10" key="1">
    <citation type="submission" date="2014-03" db="EMBL/GenBank/DDBJ databases">
        <title>The draft genome sequence of Thalassospira mesophila JCM 18969.</title>
        <authorList>
            <person name="Lai Q."/>
            <person name="Shao Z."/>
        </authorList>
    </citation>
    <scope>NUCLEOTIDE SEQUENCE [LARGE SCALE GENOMIC DNA]</scope>
    <source>
        <strain evidence="9 10">JCM 18969</strain>
    </source>
</reference>
<dbReference type="RefSeq" id="WP_085579922.1">
    <property type="nucleotide sequence ID" value="NZ_JFKA01000002.1"/>
</dbReference>